<sequence length="239" mass="26125">MENSGSRLLPHRQAINRQISSQVGDHWRTPAVAFTANNLHNCINICSTQAACRAASYAATSKSCCLKSTVNAAFANSKVSGLVRLQYVPAPIACPADGLNRIKGASGKGFTVQCGTDHPRGDIKSVATLDFANCISLNSQQIKEPSGRSFTIACNADRPGVLVERDLVNCFYADKLPSRRAEQQDSADINTDDINVHKEDDINIYTKDDIDSNTKDLISLWSHDLTSLRRHGHNVYVHK</sequence>
<dbReference type="Pfam" id="PF00024">
    <property type="entry name" value="PAN_1"/>
    <property type="match status" value="1"/>
</dbReference>
<proteinExistence type="predicted"/>
<dbReference type="OrthoDB" id="160645at2759"/>
<dbReference type="HOGENOM" id="CLU_1161278_0_0_1"/>
<dbReference type="EMBL" id="ABDG02000021">
    <property type="protein sequence ID" value="EHK47189.1"/>
    <property type="molecule type" value="Genomic_DNA"/>
</dbReference>
<accession>G9NQ37</accession>
<dbReference type="InterPro" id="IPR003609">
    <property type="entry name" value="Pan_app"/>
</dbReference>
<evidence type="ECO:0000313" key="3">
    <source>
        <dbReference type="Proteomes" id="UP000005426"/>
    </source>
</evidence>
<keyword evidence="3" id="KW-1185">Reference proteome</keyword>
<feature type="domain" description="Apple" evidence="1">
    <location>
        <begin position="31"/>
        <end position="71"/>
    </location>
</feature>
<name>G9NQ37_HYPAI</name>
<protein>
    <recommendedName>
        <fullName evidence="1">Apple domain-containing protein</fullName>
    </recommendedName>
</protein>
<gene>
    <name evidence="2" type="ORF">TRIATDRAFT_90791</name>
</gene>
<reference evidence="2 3" key="1">
    <citation type="journal article" date="2011" name="Genome Biol.">
        <title>Comparative genome sequence analysis underscores mycoparasitism as the ancestral life style of Trichoderma.</title>
        <authorList>
            <person name="Kubicek C.P."/>
            <person name="Herrera-Estrella A."/>
            <person name="Seidl-Seiboth V."/>
            <person name="Martinez D.A."/>
            <person name="Druzhinina I.S."/>
            <person name="Thon M."/>
            <person name="Zeilinger S."/>
            <person name="Casas-Flores S."/>
            <person name="Horwitz B.A."/>
            <person name="Mukherjee P.K."/>
            <person name="Mukherjee M."/>
            <person name="Kredics L."/>
            <person name="Alcaraz L.D."/>
            <person name="Aerts A."/>
            <person name="Antal Z."/>
            <person name="Atanasova L."/>
            <person name="Cervantes-Badillo M.G."/>
            <person name="Challacombe J."/>
            <person name="Chertkov O."/>
            <person name="McCluskey K."/>
            <person name="Coulpier F."/>
            <person name="Deshpande N."/>
            <person name="von Doehren H."/>
            <person name="Ebbole D.J."/>
            <person name="Esquivel-Naranjo E.U."/>
            <person name="Fekete E."/>
            <person name="Flipphi M."/>
            <person name="Glaser F."/>
            <person name="Gomez-Rodriguez E.Y."/>
            <person name="Gruber S."/>
            <person name="Han C."/>
            <person name="Henrissat B."/>
            <person name="Hermosa R."/>
            <person name="Hernandez-Onate M."/>
            <person name="Karaffa L."/>
            <person name="Kosti I."/>
            <person name="Le Crom S."/>
            <person name="Lindquist E."/>
            <person name="Lucas S."/>
            <person name="Luebeck M."/>
            <person name="Luebeck P.S."/>
            <person name="Margeot A."/>
            <person name="Metz B."/>
            <person name="Misra M."/>
            <person name="Nevalainen H."/>
            <person name="Omann M."/>
            <person name="Packer N."/>
            <person name="Perrone G."/>
            <person name="Uresti-Rivera E.E."/>
            <person name="Salamov A."/>
            <person name="Schmoll M."/>
            <person name="Seiboth B."/>
            <person name="Shapiro H."/>
            <person name="Sukno S."/>
            <person name="Tamayo-Ramos J.A."/>
            <person name="Tisch D."/>
            <person name="Wiest A."/>
            <person name="Wilkinson H.H."/>
            <person name="Zhang M."/>
            <person name="Coutinho P.M."/>
            <person name="Kenerley C.M."/>
            <person name="Monte E."/>
            <person name="Baker S.E."/>
            <person name="Grigoriev I.V."/>
        </authorList>
    </citation>
    <scope>NUCLEOTIDE SEQUENCE [LARGE SCALE GENOMIC DNA]</scope>
    <source>
        <strain evidence="3">ATCC 20476 / IMI 206040</strain>
    </source>
</reference>
<comment type="caution">
    <text evidence="2">The sequence shown here is derived from an EMBL/GenBank/DDBJ whole genome shotgun (WGS) entry which is preliminary data.</text>
</comment>
<dbReference type="Gene3D" id="3.50.4.10">
    <property type="entry name" value="Hepatocyte Growth Factor"/>
    <property type="match status" value="1"/>
</dbReference>
<dbReference type="STRING" id="452589.G9NQ37"/>
<dbReference type="Proteomes" id="UP000005426">
    <property type="component" value="Unassembled WGS sequence"/>
</dbReference>
<organism evidence="2 3">
    <name type="scientific">Hypocrea atroviridis (strain ATCC 20476 / IMI 206040)</name>
    <name type="common">Trichoderma atroviride</name>
    <dbReference type="NCBI Taxonomy" id="452589"/>
    <lineage>
        <taxon>Eukaryota</taxon>
        <taxon>Fungi</taxon>
        <taxon>Dikarya</taxon>
        <taxon>Ascomycota</taxon>
        <taxon>Pezizomycotina</taxon>
        <taxon>Sordariomycetes</taxon>
        <taxon>Hypocreomycetidae</taxon>
        <taxon>Hypocreales</taxon>
        <taxon>Hypocreaceae</taxon>
        <taxon>Trichoderma</taxon>
    </lineage>
</organism>
<evidence type="ECO:0000313" key="2">
    <source>
        <dbReference type="EMBL" id="EHK47189.1"/>
    </source>
</evidence>
<dbReference type="AlphaFoldDB" id="G9NQ37"/>
<evidence type="ECO:0000259" key="1">
    <source>
        <dbReference type="Pfam" id="PF00024"/>
    </source>
</evidence>